<organism evidence="3 4">
    <name type="scientific">Helobdella robusta</name>
    <name type="common">Californian leech</name>
    <dbReference type="NCBI Taxonomy" id="6412"/>
    <lineage>
        <taxon>Eukaryota</taxon>
        <taxon>Metazoa</taxon>
        <taxon>Spiralia</taxon>
        <taxon>Lophotrochozoa</taxon>
        <taxon>Annelida</taxon>
        <taxon>Clitellata</taxon>
        <taxon>Hirudinea</taxon>
        <taxon>Rhynchobdellida</taxon>
        <taxon>Glossiphoniidae</taxon>
        <taxon>Helobdella</taxon>
    </lineage>
</organism>
<reference evidence="4" key="1">
    <citation type="submission" date="2012-12" db="EMBL/GenBank/DDBJ databases">
        <authorList>
            <person name="Hellsten U."/>
            <person name="Grimwood J."/>
            <person name="Chapman J.A."/>
            <person name="Shapiro H."/>
            <person name="Aerts A."/>
            <person name="Otillar R.P."/>
            <person name="Terry A.Y."/>
            <person name="Boore J.L."/>
            <person name="Simakov O."/>
            <person name="Marletaz F."/>
            <person name="Cho S.-J."/>
            <person name="Edsinger-Gonzales E."/>
            <person name="Havlak P."/>
            <person name="Kuo D.-H."/>
            <person name="Larsson T."/>
            <person name="Lv J."/>
            <person name="Arendt D."/>
            <person name="Savage R."/>
            <person name="Osoegawa K."/>
            <person name="de Jong P."/>
            <person name="Lindberg D.R."/>
            <person name="Seaver E.C."/>
            <person name="Weisblat D.A."/>
            <person name="Putnam N.H."/>
            <person name="Grigoriev I.V."/>
            <person name="Rokhsar D.S."/>
        </authorList>
    </citation>
    <scope>NUCLEOTIDE SEQUENCE</scope>
</reference>
<dbReference type="InterPro" id="IPR002181">
    <property type="entry name" value="Fibrinogen_a/b/g_C_dom"/>
</dbReference>
<dbReference type="PROSITE" id="PS51406">
    <property type="entry name" value="FIBRINOGEN_C_2"/>
    <property type="match status" value="1"/>
</dbReference>
<reference evidence="2 4" key="2">
    <citation type="journal article" date="2013" name="Nature">
        <title>Insights into bilaterian evolution from three spiralian genomes.</title>
        <authorList>
            <person name="Simakov O."/>
            <person name="Marletaz F."/>
            <person name="Cho S.J."/>
            <person name="Edsinger-Gonzales E."/>
            <person name="Havlak P."/>
            <person name="Hellsten U."/>
            <person name="Kuo D.H."/>
            <person name="Larsson T."/>
            <person name="Lv J."/>
            <person name="Arendt D."/>
            <person name="Savage R."/>
            <person name="Osoegawa K."/>
            <person name="de Jong P."/>
            <person name="Grimwood J."/>
            <person name="Chapman J.A."/>
            <person name="Shapiro H."/>
            <person name="Aerts A."/>
            <person name="Otillar R.P."/>
            <person name="Terry A.Y."/>
            <person name="Boore J.L."/>
            <person name="Grigoriev I.V."/>
            <person name="Lindberg D.R."/>
            <person name="Seaver E.C."/>
            <person name="Weisblat D.A."/>
            <person name="Putnam N.H."/>
            <person name="Rokhsar D.S."/>
        </authorList>
    </citation>
    <scope>NUCLEOTIDE SEQUENCE</scope>
</reference>
<dbReference type="STRING" id="6412.T1G5R2"/>
<dbReference type="EMBL" id="KB097269">
    <property type="protein sequence ID" value="ESN98000.1"/>
    <property type="molecule type" value="Genomic_DNA"/>
</dbReference>
<dbReference type="SUPFAM" id="SSF56496">
    <property type="entry name" value="Fibrinogen C-terminal domain-like"/>
    <property type="match status" value="1"/>
</dbReference>
<dbReference type="GO" id="GO:0005615">
    <property type="term" value="C:extracellular space"/>
    <property type="evidence" value="ECO:0000318"/>
    <property type="project" value="GO_Central"/>
</dbReference>
<dbReference type="OrthoDB" id="6121324at2759"/>
<dbReference type="EnsemblMetazoa" id="HelroT84990">
    <property type="protein sequence ID" value="HelroP84990"/>
    <property type="gene ID" value="HelroG84990"/>
</dbReference>
<evidence type="ECO:0000313" key="3">
    <source>
        <dbReference type="EnsemblMetazoa" id="HelroP84990"/>
    </source>
</evidence>
<feature type="domain" description="Fibrinogen C-terminal" evidence="1">
    <location>
        <begin position="1"/>
        <end position="160"/>
    </location>
</feature>
<name>T1G5R2_HELRO</name>
<dbReference type="KEGG" id="hro:HELRODRAFT_84990"/>
<dbReference type="AlphaFoldDB" id="T1G5R2"/>
<dbReference type="EMBL" id="AMQM01006123">
    <property type="status" value="NOT_ANNOTATED_CDS"/>
    <property type="molecule type" value="Genomic_DNA"/>
</dbReference>
<gene>
    <name evidence="3" type="primary">20216409</name>
    <name evidence="2" type="ORF">HELRODRAFT_84990</name>
</gene>
<dbReference type="RefSeq" id="XP_009023888.1">
    <property type="nucleotide sequence ID" value="XM_009025640.1"/>
</dbReference>
<dbReference type="Pfam" id="PF00147">
    <property type="entry name" value="Fibrinogen_C"/>
    <property type="match status" value="1"/>
</dbReference>
<dbReference type="HOGENOM" id="CLU_038628_6_2_1"/>
<proteinExistence type="predicted"/>
<dbReference type="InterPro" id="IPR036056">
    <property type="entry name" value="Fibrinogen-like_C"/>
</dbReference>
<dbReference type="eggNOG" id="KOG2579">
    <property type="taxonomic scope" value="Eukaryota"/>
</dbReference>
<dbReference type="Proteomes" id="UP000015101">
    <property type="component" value="Unassembled WGS sequence"/>
</dbReference>
<dbReference type="SMART" id="SM00186">
    <property type="entry name" value="FBG"/>
    <property type="match status" value="1"/>
</dbReference>
<dbReference type="InterPro" id="IPR050373">
    <property type="entry name" value="Fibrinogen_C-term_domain"/>
</dbReference>
<dbReference type="Gene3D" id="3.90.215.10">
    <property type="entry name" value="Gamma Fibrinogen, chain A, domain 1"/>
    <property type="match status" value="1"/>
</dbReference>
<dbReference type="PANTHER" id="PTHR19143:SF462">
    <property type="entry name" value="APPLE DOMAIN-CONTAINING PROTEIN"/>
    <property type="match status" value="1"/>
</dbReference>
<evidence type="ECO:0000313" key="4">
    <source>
        <dbReference type="Proteomes" id="UP000015101"/>
    </source>
</evidence>
<sequence>WIVIQQRINNLQSFNQSWNVYKFGFGTYNQNFWLGLEQLHQLTKAADYRLRFEVLLSGIWVSDQYNHFRINSELEKYSINVSGYSGITWIFRHNGVMFSTPDQDNSPQKTNCAGKNSNGNWFVNCYCQNVNGRYGSTFYYALYNAHVAITSCRMMIKLNI</sequence>
<evidence type="ECO:0000259" key="1">
    <source>
        <dbReference type="PROSITE" id="PS51406"/>
    </source>
</evidence>
<dbReference type="InterPro" id="IPR014716">
    <property type="entry name" value="Fibrinogen_a/b/g_C_1"/>
</dbReference>
<dbReference type="PANTHER" id="PTHR19143">
    <property type="entry name" value="FIBRINOGEN/TENASCIN/ANGIOPOEITIN"/>
    <property type="match status" value="1"/>
</dbReference>
<dbReference type="GeneID" id="20216409"/>
<dbReference type="CTD" id="20216409"/>
<keyword evidence="4" id="KW-1185">Reference proteome</keyword>
<evidence type="ECO:0000313" key="2">
    <source>
        <dbReference type="EMBL" id="ESN98000.1"/>
    </source>
</evidence>
<dbReference type="InParanoid" id="T1G5R2"/>
<protein>
    <recommendedName>
        <fullName evidence="1">Fibrinogen C-terminal domain-containing protein</fullName>
    </recommendedName>
</protein>
<dbReference type="OMA" id="RMCTHAN"/>
<accession>T1G5R2</accession>
<reference evidence="3" key="3">
    <citation type="submission" date="2015-06" db="UniProtKB">
        <authorList>
            <consortium name="EnsemblMetazoa"/>
        </authorList>
    </citation>
    <scope>IDENTIFICATION</scope>
</reference>